<dbReference type="EMBL" id="KV722333">
    <property type="protein sequence ID" value="OCH95996.1"/>
    <property type="molecule type" value="Genomic_DNA"/>
</dbReference>
<dbReference type="Gene3D" id="3.60.40.10">
    <property type="entry name" value="PPM-type phosphatase domain"/>
    <property type="match status" value="1"/>
</dbReference>
<dbReference type="SMART" id="SM00332">
    <property type="entry name" value="PP2Cc"/>
    <property type="match status" value="1"/>
</dbReference>
<gene>
    <name evidence="2" type="ORF">OBBRIDRAFT_787844</name>
</gene>
<evidence type="ECO:0000313" key="3">
    <source>
        <dbReference type="Proteomes" id="UP000250043"/>
    </source>
</evidence>
<dbReference type="PANTHER" id="PTHR13832">
    <property type="entry name" value="PROTEIN PHOSPHATASE 2C"/>
    <property type="match status" value="1"/>
</dbReference>
<evidence type="ECO:0000259" key="1">
    <source>
        <dbReference type="PROSITE" id="PS51746"/>
    </source>
</evidence>
<feature type="domain" description="PPM-type phosphatase" evidence="1">
    <location>
        <begin position="152"/>
        <end position="563"/>
    </location>
</feature>
<name>A0A8E2DUN6_9APHY</name>
<dbReference type="InterPro" id="IPR001932">
    <property type="entry name" value="PPM-type_phosphatase-like_dom"/>
</dbReference>
<dbReference type="CDD" id="cd00143">
    <property type="entry name" value="PP2Cc"/>
    <property type="match status" value="1"/>
</dbReference>
<dbReference type="Proteomes" id="UP000250043">
    <property type="component" value="Unassembled WGS sequence"/>
</dbReference>
<sequence length="585" mass="64085">MPLHRPPCRPLLTALSRTAQPRIAGVHTTPTILRACTRSEAPVVPRLARSMVHLRQIVRPIAFAVPAVAAYAYYRHRQSKPETFDLAVPKRGPDGKRTFTQMSVPMLSMDEVDARIRQNAIFKTTLRPDGILWKQATAFLPANDPIEDANADTIVEQDLVPNSPPGDFLFYTVMDGHAGPHTSQLLSKTLIPAVGLELANLTKESAQSSSQDGIMQRLRSLIWPTSSSSVSLDADPQAVSGAIKRTFTRLDWELINAPLRILAAHLDKAALEKNIIPDLSQHPMALATMLPAMSGSCALMALFDTARRNLYVACTGDSRAVAGYWEETEDGQGHWRVEVLTEDQTGRNPKELQRIQSEHPPDEADAVIQRGRILGGLEPSRAFGDARYKWPREIQEMLGKAFLEGNNKPMRPAPSALKTPPYVTACPEVTHRKLTLPSSDPKPKSALRFLVLATDGLWDELTSDEVVALVGGHLAGLQGTVPKASLPSLVPTSAGAPTVDGKAKHRGNDAQGTWEFRDENVSAHLIRNAFGGGDHEHLRKTLSIPAPYARNFRDDITVTVVWWEDARSAEPGVKQGEGEAVRTKL</sequence>
<protein>
    <submittedName>
        <fullName evidence="2">Protein serine/threonine phosphatase 2C</fullName>
    </submittedName>
</protein>
<dbReference type="InterPro" id="IPR036457">
    <property type="entry name" value="PPM-type-like_dom_sf"/>
</dbReference>
<dbReference type="OrthoDB" id="420076at2759"/>
<dbReference type="SUPFAM" id="SSF81606">
    <property type="entry name" value="PP2C-like"/>
    <property type="match status" value="1"/>
</dbReference>
<organism evidence="2 3">
    <name type="scientific">Obba rivulosa</name>
    <dbReference type="NCBI Taxonomy" id="1052685"/>
    <lineage>
        <taxon>Eukaryota</taxon>
        <taxon>Fungi</taxon>
        <taxon>Dikarya</taxon>
        <taxon>Basidiomycota</taxon>
        <taxon>Agaricomycotina</taxon>
        <taxon>Agaricomycetes</taxon>
        <taxon>Polyporales</taxon>
        <taxon>Gelatoporiaceae</taxon>
        <taxon>Obba</taxon>
    </lineage>
</organism>
<dbReference type="GO" id="GO:0004741">
    <property type="term" value="F:[pyruvate dehydrogenase (acetyl-transferring)]-phosphatase activity"/>
    <property type="evidence" value="ECO:0007669"/>
    <property type="project" value="TreeGrafter"/>
</dbReference>
<dbReference type="InterPro" id="IPR015655">
    <property type="entry name" value="PP2C"/>
</dbReference>
<keyword evidence="3" id="KW-1185">Reference proteome</keyword>
<dbReference type="Pfam" id="PF00481">
    <property type="entry name" value="PP2C"/>
    <property type="match status" value="1"/>
</dbReference>
<dbReference type="PROSITE" id="PS51746">
    <property type="entry name" value="PPM_2"/>
    <property type="match status" value="1"/>
</dbReference>
<evidence type="ECO:0000313" key="2">
    <source>
        <dbReference type="EMBL" id="OCH95996.1"/>
    </source>
</evidence>
<reference evidence="2 3" key="1">
    <citation type="submission" date="2016-07" db="EMBL/GenBank/DDBJ databases">
        <title>Draft genome of the white-rot fungus Obba rivulosa 3A-2.</title>
        <authorList>
            <consortium name="DOE Joint Genome Institute"/>
            <person name="Miettinen O."/>
            <person name="Riley R."/>
            <person name="Acob R."/>
            <person name="Barry K."/>
            <person name="Cullen D."/>
            <person name="De Vries R."/>
            <person name="Hainaut M."/>
            <person name="Hatakka A."/>
            <person name="Henrissat B."/>
            <person name="Hilden K."/>
            <person name="Kuo R."/>
            <person name="Labutti K."/>
            <person name="Lipzen A."/>
            <person name="Makela M.R."/>
            <person name="Sandor L."/>
            <person name="Spatafora J.W."/>
            <person name="Grigoriev I.V."/>
            <person name="Hibbett D.S."/>
        </authorList>
    </citation>
    <scope>NUCLEOTIDE SEQUENCE [LARGE SCALE GENOMIC DNA]</scope>
    <source>
        <strain evidence="2 3">3A-2</strain>
    </source>
</reference>
<proteinExistence type="predicted"/>
<dbReference type="GO" id="GO:0005739">
    <property type="term" value="C:mitochondrion"/>
    <property type="evidence" value="ECO:0007669"/>
    <property type="project" value="TreeGrafter"/>
</dbReference>
<accession>A0A8E2DUN6</accession>
<dbReference type="AlphaFoldDB" id="A0A8E2DUN6"/>
<dbReference type="PANTHER" id="PTHR13832:SF792">
    <property type="entry name" value="GM14286P"/>
    <property type="match status" value="1"/>
</dbReference>